<reference evidence="2 3" key="1">
    <citation type="submission" date="2020-03" db="EMBL/GenBank/DDBJ databases">
        <title>Draft Genome Sequence of Cudoniella acicularis.</title>
        <authorList>
            <person name="Buettner E."/>
            <person name="Kellner H."/>
        </authorList>
    </citation>
    <scope>NUCLEOTIDE SEQUENCE [LARGE SCALE GENOMIC DNA]</scope>
    <source>
        <strain evidence="2 3">DSM 108380</strain>
    </source>
</reference>
<evidence type="ECO:0000256" key="1">
    <source>
        <dbReference type="SAM" id="MobiDB-lite"/>
    </source>
</evidence>
<evidence type="ECO:0000313" key="2">
    <source>
        <dbReference type="EMBL" id="KAF4628800.1"/>
    </source>
</evidence>
<proteinExistence type="predicted"/>
<sequence length="183" mass="20312">MTASISNYPPYTISQHQAPSTPSSPQLSNVSFPKRRRSLLDIFESMAVRSPSLSTAPSSPSLSSTCAVEPEALSENINSPPTPSLSPSHPKAESTPAKMQPELTPIAEAEPLERKRPETTDLIVRRMIGSALGLRIPKKLDEKTMVVERALKMKGKEERIGSWEKWERRKENRDEKECSALAF</sequence>
<accession>A0A8H4W1Z3</accession>
<feature type="compositionally biased region" description="Low complexity" evidence="1">
    <location>
        <begin position="50"/>
        <end position="65"/>
    </location>
</feature>
<dbReference type="EMBL" id="JAAMPI010000761">
    <property type="protein sequence ID" value="KAF4628800.1"/>
    <property type="molecule type" value="Genomic_DNA"/>
</dbReference>
<evidence type="ECO:0000313" key="3">
    <source>
        <dbReference type="Proteomes" id="UP000566819"/>
    </source>
</evidence>
<dbReference type="AlphaFoldDB" id="A0A8H4W1Z3"/>
<feature type="region of interest" description="Disordered" evidence="1">
    <location>
        <begin position="1"/>
        <end position="32"/>
    </location>
</feature>
<dbReference type="Proteomes" id="UP000566819">
    <property type="component" value="Unassembled WGS sequence"/>
</dbReference>
<feature type="region of interest" description="Disordered" evidence="1">
    <location>
        <begin position="49"/>
        <end position="108"/>
    </location>
</feature>
<name>A0A8H4W1Z3_9HELO</name>
<comment type="caution">
    <text evidence="2">The sequence shown here is derived from an EMBL/GenBank/DDBJ whole genome shotgun (WGS) entry which is preliminary data.</text>
</comment>
<organism evidence="2 3">
    <name type="scientific">Cudoniella acicularis</name>
    <dbReference type="NCBI Taxonomy" id="354080"/>
    <lineage>
        <taxon>Eukaryota</taxon>
        <taxon>Fungi</taxon>
        <taxon>Dikarya</taxon>
        <taxon>Ascomycota</taxon>
        <taxon>Pezizomycotina</taxon>
        <taxon>Leotiomycetes</taxon>
        <taxon>Helotiales</taxon>
        <taxon>Tricladiaceae</taxon>
        <taxon>Cudoniella</taxon>
    </lineage>
</organism>
<protein>
    <submittedName>
        <fullName evidence="2">Uncharacterized protein</fullName>
    </submittedName>
</protein>
<keyword evidence="3" id="KW-1185">Reference proteome</keyword>
<gene>
    <name evidence="2" type="ORF">G7Y89_g9359</name>
</gene>
<feature type="compositionally biased region" description="Polar residues" evidence="1">
    <location>
        <begin position="1"/>
        <end position="31"/>
    </location>
</feature>
<dbReference type="OrthoDB" id="3565034at2759"/>